<dbReference type="FunFam" id="3.40.50.720:FF:000084">
    <property type="entry name" value="Short-chain dehydrogenase reductase"/>
    <property type="match status" value="1"/>
</dbReference>
<proteinExistence type="inferred from homology"/>
<evidence type="ECO:0000256" key="1">
    <source>
        <dbReference type="ARBA" id="ARBA00006484"/>
    </source>
</evidence>
<evidence type="ECO:0000256" key="2">
    <source>
        <dbReference type="ARBA" id="ARBA00022857"/>
    </source>
</evidence>
<dbReference type="Gene3D" id="3.40.50.720">
    <property type="entry name" value="NAD(P)-binding Rossmann-like Domain"/>
    <property type="match status" value="1"/>
</dbReference>
<dbReference type="GO" id="GO:0006633">
    <property type="term" value="P:fatty acid biosynthetic process"/>
    <property type="evidence" value="ECO:0007669"/>
    <property type="project" value="TreeGrafter"/>
</dbReference>
<dbReference type="Proteomes" id="UP000777438">
    <property type="component" value="Unassembled WGS sequence"/>
</dbReference>
<dbReference type="OrthoDB" id="5840532at2759"/>
<accession>A0A9P8W0Y5</accession>
<evidence type="ECO:0000256" key="3">
    <source>
        <dbReference type="ARBA" id="ARBA00023002"/>
    </source>
</evidence>
<name>A0A9P8W0Y5_9HYPO</name>
<organism evidence="4 5">
    <name type="scientific">Thelonectria olida</name>
    <dbReference type="NCBI Taxonomy" id="1576542"/>
    <lineage>
        <taxon>Eukaryota</taxon>
        <taxon>Fungi</taxon>
        <taxon>Dikarya</taxon>
        <taxon>Ascomycota</taxon>
        <taxon>Pezizomycotina</taxon>
        <taxon>Sordariomycetes</taxon>
        <taxon>Hypocreomycetidae</taxon>
        <taxon>Hypocreales</taxon>
        <taxon>Nectriaceae</taxon>
        <taxon>Thelonectria</taxon>
    </lineage>
</organism>
<dbReference type="InterPro" id="IPR002347">
    <property type="entry name" value="SDR_fam"/>
</dbReference>
<dbReference type="PRINTS" id="PR00081">
    <property type="entry name" value="GDHRDH"/>
</dbReference>
<dbReference type="PANTHER" id="PTHR42760:SF133">
    <property type="entry name" value="3-OXOACYL-[ACYL-CARRIER-PROTEIN] REDUCTASE"/>
    <property type="match status" value="1"/>
</dbReference>
<dbReference type="SUPFAM" id="SSF51735">
    <property type="entry name" value="NAD(P)-binding Rossmann-fold domains"/>
    <property type="match status" value="1"/>
</dbReference>
<comment type="similarity">
    <text evidence="1">Belongs to the short-chain dehydrogenases/reductases (SDR) family.</text>
</comment>
<dbReference type="InterPro" id="IPR036291">
    <property type="entry name" value="NAD(P)-bd_dom_sf"/>
</dbReference>
<evidence type="ECO:0000313" key="5">
    <source>
        <dbReference type="Proteomes" id="UP000777438"/>
    </source>
</evidence>
<dbReference type="EMBL" id="JAGPYM010000017">
    <property type="protein sequence ID" value="KAH6885981.1"/>
    <property type="molecule type" value="Genomic_DNA"/>
</dbReference>
<protein>
    <submittedName>
        <fullName evidence="4">Uncharacterized protein</fullName>
    </submittedName>
</protein>
<gene>
    <name evidence="4" type="ORF">B0T10DRAFT_90546</name>
</gene>
<dbReference type="CDD" id="cd05233">
    <property type="entry name" value="SDR_c"/>
    <property type="match status" value="1"/>
</dbReference>
<dbReference type="PANTHER" id="PTHR42760">
    <property type="entry name" value="SHORT-CHAIN DEHYDROGENASES/REDUCTASES FAMILY MEMBER"/>
    <property type="match status" value="1"/>
</dbReference>
<dbReference type="GO" id="GO:0016616">
    <property type="term" value="F:oxidoreductase activity, acting on the CH-OH group of donors, NAD or NADP as acceptor"/>
    <property type="evidence" value="ECO:0007669"/>
    <property type="project" value="TreeGrafter"/>
</dbReference>
<dbReference type="PRINTS" id="PR00080">
    <property type="entry name" value="SDRFAMILY"/>
</dbReference>
<evidence type="ECO:0000313" key="4">
    <source>
        <dbReference type="EMBL" id="KAH6885981.1"/>
    </source>
</evidence>
<reference evidence="4 5" key="1">
    <citation type="journal article" date="2021" name="Nat. Commun.">
        <title>Genetic determinants of endophytism in the Arabidopsis root mycobiome.</title>
        <authorList>
            <person name="Mesny F."/>
            <person name="Miyauchi S."/>
            <person name="Thiergart T."/>
            <person name="Pickel B."/>
            <person name="Atanasova L."/>
            <person name="Karlsson M."/>
            <person name="Huettel B."/>
            <person name="Barry K.W."/>
            <person name="Haridas S."/>
            <person name="Chen C."/>
            <person name="Bauer D."/>
            <person name="Andreopoulos W."/>
            <person name="Pangilinan J."/>
            <person name="LaButti K."/>
            <person name="Riley R."/>
            <person name="Lipzen A."/>
            <person name="Clum A."/>
            <person name="Drula E."/>
            <person name="Henrissat B."/>
            <person name="Kohler A."/>
            <person name="Grigoriev I.V."/>
            <person name="Martin F.M."/>
            <person name="Hacquard S."/>
        </authorList>
    </citation>
    <scope>NUCLEOTIDE SEQUENCE [LARGE SCALE GENOMIC DNA]</scope>
    <source>
        <strain evidence="4 5">MPI-CAGE-CH-0241</strain>
    </source>
</reference>
<keyword evidence="5" id="KW-1185">Reference proteome</keyword>
<dbReference type="Pfam" id="PF13561">
    <property type="entry name" value="adh_short_C2"/>
    <property type="match status" value="1"/>
</dbReference>
<sequence length="266" mass="28127">MTPLLRGSAFITGAASGLGQSTAIAFAKHGVTKLALADVNLAALEESNAALKESFPDVQILSLHLDVRDAAQVKKGIAQAAAEFGRLDIAVNNAGIGGSGRQTHEIEDDEWMRIVDVNLQGVYRCQKEELGIMVNQEDLGPREGRGRIINVASMYGIVAPSNSLHHTAYATSKHGVIGLTKADANSYGGVGIRINAICPGYIKTPLLVETMAQDSDSPLQADISRTPFKRLATMEEIADSIVIMASPMASFMQGSAMVVDGGFTTN</sequence>
<dbReference type="AlphaFoldDB" id="A0A9P8W0Y5"/>
<dbReference type="GO" id="GO:0048038">
    <property type="term" value="F:quinone binding"/>
    <property type="evidence" value="ECO:0007669"/>
    <property type="project" value="TreeGrafter"/>
</dbReference>
<keyword evidence="3" id="KW-0560">Oxidoreductase</keyword>
<keyword evidence="2" id="KW-0521">NADP</keyword>
<comment type="caution">
    <text evidence="4">The sequence shown here is derived from an EMBL/GenBank/DDBJ whole genome shotgun (WGS) entry which is preliminary data.</text>
</comment>